<protein>
    <submittedName>
        <fullName evidence="2">Copper amine oxidase N-terminal domain-containing protein</fullName>
    </submittedName>
</protein>
<name>A0A3S9V2M8_9BACL</name>
<dbReference type="Pfam" id="PF07833">
    <property type="entry name" value="Cu_amine_oxidN1"/>
    <property type="match status" value="1"/>
</dbReference>
<sequence>MIKRMKWLAIPMALLLVMLTGCQAVGGLDINKALANSMNPLSSESKQKISIELVPAAGISAEDQKMIDLINSLYLTIDSGKVQDKTTASIKGSVGFQGKELPYQLSMDKHGMAIQLEGAKQPLYISLDDSELGYPDMSQYEEKIQGFSQKVVQFAINHAPNPTKLTVKQVQDKVNGESLALTNLHVEVNGEELLAMVKPFLTEVVKDEAGLKELINAFYDTFYPVFTSMEEEGYDVGTDLPVGSKGATVGAIHGELIESLNEFLNNYDASLEEALKETPELTTVLGKNSTLNLDLYFDGKQNIRKQNLDLAIALPADEYVPFSAIKLHTESEVWNIGAEVSIDKIDTSAGVLDITEGDFTPGQMLRNFEADSLAYKTLKNDLKITEKLIWLDPEDEYDGIISKKNVSFAPLRYLSEQLDAEVKWNKGSKQIVIIDDLNGREIMLTVGSDKATIGGQAVTLPQPVFVHSDGTTYVPLRFIAESLGATVTKDADGWIIIERK</sequence>
<dbReference type="SUPFAM" id="SSF55383">
    <property type="entry name" value="Copper amine oxidase, domain N"/>
    <property type="match status" value="1"/>
</dbReference>
<dbReference type="Gene3D" id="3.30.457.10">
    <property type="entry name" value="Copper amine oxidase-like, N-terminal domain"/>
    <property type="match status" value="1"/>
</dbReference>
<dbReference type="EMBL" id="CP034346">
    <property type="protein sequence ID" value="AZS16766.1"/>
    <property type="molecule type" value="Genomic_DNA"/>
</dbReference>
<dbReference type="Proteomes" id="UP000270678">
    <property type="component" value="Chromosome"/>
</dbReference>
<dbReference type="OrthoDB" id="2811497at2"/>
<feature type="domain" description="Copper amine oxidase-like N-terminal" evidence="1">
    <location>
        <begin position="403"/>
        <end position="494"/>
    </location>
</feature>
<gene>
    <name evidence="2" type="ORF">EI981_21410</name>
</gene>
<dbReference type="PROSITE" id="PS51257">
    <property type="entry name" value="PROKAR_LIPOPROTEIN"/>
    <property type="match status" value="1"/>
</dbReference>
<reference evidence="3" key="1">
    <citation type="submission" date="2018-12" db="EMBL/GenBank/DDBJ databases">
        <title>Complete genome sequence of Paenibacillus sp. MBLB1234.</title>
        <authorList>
            <person name="Nam Y.-D."/>
            <person name="Kang J."/>
            <person name="Chung W.-H."/>
            <person name="Park Y.S."/>
        </authorList>
    </citation>
    <scope>NUCLEOTIDE SEQUENCE [LARGE SCALE GENOMIC DNA]</scope>
    <source>
        <strain evidence="3">MBLB1234</strain>
    </source>
</reference>
<dbReference type="RefSeq" id="WP_127001695.1">
    <property type="nucleotide sequence ID" value="NZ_CP034346.1"/>
</dbReference>
<evidence type="ECO:0000313" key="2">
    <source>
        <dbReference type="EMBL" id="AZS16766.1"/>
    </source>
</evidence>
<dbReference type="KEGG" id="plut:EI981_21410"/>
<dbReference type="InterPro" id="IPR036582">
    <property type="entry name" value="Mao_N_sf"/>
</dbReference>
<evidence type="ECO:0000313" key="3">
    <source>
        <dbReference type="Proteomes" id="UP000270678"/>
    </source>
</evidence>
<proteinExistence type="predicted"/>
<evidence type="ECO:0000259" key="1">
    <source>
        <dbReference type="Pfam" id="PF07833"/>
    </source>
</evidence>
<accession>A0A3S9V2M8</accession>
<dbReference type="AlphaFoldDB" id="A0A3S9V2M8"/>
<dbReference type="InterPro" id="IPR012854">
    <property type="entry name" value="Cu_amine_oxidase-like_N"/>
</dbReference>
<organism evidence="2 3">
    <name type="scientific">Paenibacillus lutimineralis</name>
    <dbReference type="NCBI Taxonomy" id="2707005"/>
    <lineage>
        <taxon>Bacteria</taxon>
        <taxon>Bacillati</taxon>
        <taxon>Bacillota</taxon>
        <taxon>Bacilli</taxon>
        <taxon>Bacillales</taxon>
        <taxon>Paenibacillaceae</taxon>
        <taxon>Paenibacillus</taxon>
    </lineage>
</organism>
<keyword evidence="3" id="KW-1185">Reference proteome</keyword>